<dbReference type="Proteomes" id="UP000654075">
    <property type="component" value="Unassembled WGS sequence"/>
</dbReference>
<comment type="caution">
    <text evidence="2">The sequence shown here is derived from an EMBL/GenBank/DDBJ whole genome shotgun (WGS) entry which is preliminary data.</text>
</comment>
<reference evidence="2" key="1">
    <citation type="submission" date="2021-02" db="EMBL/GenBank/DDBJ databases">
        <authorList>
            <person name="Dougan E. K."/>
            <person name="Rhodes N."/>
            <person name="Thang M."/>
            <person name="Chan C."/>
        </authorList>
    </citation>
    <scope>NUCLEOTIDE SEQUENCE</scope>
</reference>
<feature type="region of interest" description="Disordered" evidence="1">
    <location>
        <begin position="1"/>
        <end position="61"/>
    </location>
</feature>
<sequence length="205" mass="22594">MEDGRRPATGFSVRSGRSAQSVGSRHSRVSVSYSQRSRASEVDASRVPPRHRTNYDHPHLPQAGAFSLTGLPGYTGYVPGKVSENVHGLSFHRANERAFHEADTLRTTGQLPMPYRGRTFHMPGPGQEVPGYMGFVPGRISDNVIGQTAARGAESSWIIKQEQAAERHHRVNCYRQGVRPATGSMDYTGYKSQMAHPDLDSRFAS</sequence>
<keyword evidence="3" id="KW-1185">Reference proteome</keyword>
<feature type="compositionally biased region" description="Low complexity" evidence="1">
    <location>
        <begin position="21"/>
        <end position="37"/>
    </location>
</feature>
<evidence type="ECO:0000313" key="3">
    <source>
        <dbReference type="Proteomes" id="UP000654075"/>
    </source>
</evidence>
<dbReference type="EMBL" id="CAJNNV010022396">
    <property type="protein sequence ID" value="CAE8608085.1"/>
    <property type="molecule type" value="Genomic_DNA"/>
</dbReference>
<protein>
    <submittedName>
        <fullName evidence="2">Uncharacterized protein</fullName>
    </submittedName>
</protein>
<organism evidence="2 3">
    <name type="scientific">Polarella glacialis</name>
    <name type="common">Dinoflagellate</name>
    <dbReference type="NCBI Taxonomy" id="89957"/>
    <lineage>
        <taxon>Eukaryota</taxon>
        <taxon>Sar</taxon>
        <taxon>Alveolata</taxon>
        <taxon>Dinophyceae</taxon>
        <taxon>Suessiales</taxon>
        <taxon>Suessiaceae</taxon>
        <taxon>Polarella</taxon>
    </lineage>
</organism>
<dbReference type="OrthoDB" id="2019884at2759"/>
<evidence type="ECO:0000313" key="2">
    <source>
        <dbReference type="EMBL" id="CAE8608085.1"/>
    </source>
</evidence>
<name>A0A813F8W9_POLGL</name>
<proteinExistence type="predicted"/>
<dbReference type="AlphaFoldDB" id="A0A813F8W9"/>
<evidence type="ECO:0000256" key="1">
    <source>
        <dbReference type="SAM" id="MobiDB-lite"/>
    </source>
</evidence>
<accession>A0A813F8W9</accession>
<gene>
    <name evidence="2" type="ORF">PGLA1383_LOCUS25976</name>
</gene>